<evidence type="ECO:0000256" key="7">
    <source>
        <dbReference type="SAM" id="MobiDB-lite"/>
    </source>
</evidence>
<evidence type="ECO:0000256" key="4">
    <source>
        <dbReference type="ARBA" id="ARBA00022490"/>
    </source>
</evidence>
<evidence type="ECO:0000256" key="5">
    <source>
        <dbReference type="ARBA" id="ARBA00023212"/>
    </source>
</evidence>
<feature type="compositionally biased region" description="Low complexity" evidence="7">
    <location>
        <begin position="168"/>
        <end position="188"/>
    </location>
</feature>
<feature type="region of interest" description="Disordered" evidence="7">
    <location>
        <begin position="271"/>
        <end position="311"/>
    </location>
</feature>
<feature type="region of interest" description="Disordered" evidence="7">
    <location>
        <begin position="96"/>
        <end position="222"/>
    </location>
</feature>
<feature type="domain" description="TPX2 central" evidence="9">
    <location>
        <begin position="352"/>
        <end position="478"/>
    </location>
</feature>
<dbReference type="PANTHER" id="PTHR14326">
    <property type="entry name" value="TARGETING PROTEIN FOR XKLP2"/>
    <property type="match status" value="1"/>
</dbReference>
<dbReference type="AlphaFoldDB" id="A0A6A4X5L6"/>
<evidence type="ECO:0000256" key="1">
    <source>
        <dbReference type="ARBA" id="ARBA00004123"/>
    </source>
</evidence>
<dbReference type="InterPro" id="IPR009675">
    <property type="entry name" value="TPX2_fam"/>
</dbReference>
<feature type="compositionally biased region" description="Low complexity" evidence="7">
    <location>
        <begin position="278"/>
        <end position="288"/>
    </location>
</feature>
<feature type="compositionally biased region" description="Basic and acidic residues" evidence="7">
    <location>
        <begin position="629"/>
        <end position="655"/>
    </location>
</feature>
<evidence type="ECO:0000259" key="9">
    <source>
        <dbReference type="Pfam" id="PF12214"/>
    </source>
</evidence>
<evidence type="ECO:0000313" key="10">
    <source>
        <dbReference type="EMBL" id="KAF0309572.1"/>
    </source>
</evidence>
<keyword evidence="4" id="KW-0963">Cytoplasm</keyword>
<evidence type="ECO:0000313" key="11">
    <source>
        <dbReference type="Proteomes" id="UP000440578"/>
    </source>
</evidence>
<feature type="region of interest" description="Disordered" evidence="7">
    <location>
        <begin position="327"/>
        <end position="375"/>
    </location>
</feature>
<feature type="domain" description="TPX2 C-terminal" evidence="8">
    <location>
        <begin position="634"/>
        <end position="668"/>
    </location>
</feature>
<feature type="compositionally biased region" description="Basic and acidic residues" evidence="7">
    <location>
        <begin position="483"/>
        <end position="499"/>
    </location>
</feature>
<dbReference type="GO" id="GO:0060236">
    <property type="term" value="P:regulation of mitotic spindle organization"/>
    <property type="evidence" value="ECO:0007669"/>
    <property type="project" value="InterPro"/>
</dbReference>
<accession>A0A6A4X5L6</accession>
<dbReference type="GO" id="GO:0005874">
    <property type="term" value="C:microtubule"/>
    <property type="evidence" value="ECO:0007669"/>
    <property type="project" value="InterPro"/>
</dbReference>
<reference evidence="10 11" key="1">
    <citation type="submission" date="2019-07" db="EMBL/GenBank/DDBJ databases">
        <title>Draft genome assembly of a fouling barnacle, Amphibalanus amphitrite (Darwin, 1854): The first reference genome for Thecostraca.</title>
        <authorList>
            <person name="Kim W."/>
        </authorList>
    </citation>
    <scope>NUCLEOTIDE SEQUENCE [LARGE SCALE GENOMIC DNA]</scope>
    <source>
        <strain evidence="10">SNU_AA5</strain>
        <tissue evidence="10">Soma without cirri and trophi</tissue>
    </source>
</reference>
<dbReference type="Pfam" id="PF06886">
    <property type="entry name" value="TPX2"/>
    <property type="match status" value="1"/>
</dbReference>
<dbReference type="Pfam" id="PF12214">
    <property type="entry name" value="TPX2_importin"/>
    <property type="match status" value="1"/>
</dbReference>
<keyword evidence="11" id="KW-1185">Reference proteome</keyword>
<feature type="compositionally biased region" description="Low complexity" evidence="7">
    <location>
        <begin position="564"/>
        <end position="586"/>
    </location>
</feature>
<dbReference type="InterPro" id="IPR027330">
    <property type="entry name" value="TPX2_central_dom"/>
</dbReference>
<protein>
    <submittedName>
        <fullName evidence="10">Targeting protein for Xklp2</fullName>
    </submittedName>
</protein>
<feature type="region of interest" description="Disordered" evidence="7">
    <location>
        <begin position="43"/>
        <end position="80"/>
    </location>
</feature>
<dbReference type="GO" id="GO:0005819">
    <property type="term" value="C:spindle"/>
    <property type="evidence" value="ECO:0007669"/>
    <property type="project" value="UniProtKB-SubCell"/>
</dbReference>
<dbReference type="EMBL" id="VIIS01000388">
    <property type="protein sequence ID" value="KAF0309572.1"/>
    <property type="molecule type" value="Genomic_DNA"/>
</dbReference>
<feature type="compositionally biased region" description="Basic and acidic residues" evidence="7">
    <location>
        <begin position="155"/>
        <end position="165"/>
    </location>
</feature>
<feature type="compositionally biased region" description="Basic and acidic residues" evidence="7">
    <location>
        <begin position="534"/>
        <end position="563"/>
    </location>
</feature>
<dbReference type="OrthoDB" id="1684416at2759"/>
<dbReference type="PANTHER" id="PTHR14326:SF44">
    <property type="entry name" value="TARGETING PROTEIN FOR XKLP2"/>
    <property type="match status" value="1"/>
</dbReference>
<dbReference type="InterPro" id="IPR027329">
    <property type="entry name" value="TPX2_C"/>
</dbReference>
<comment type="subcellular location">
    <subcellularLocation>
        <location evidence="2">Cytoplasm</location>
        <location evidence="2">Cytoskeleton</location>
        <location evidence="2">Spindle</location>
    </subcellularLocation>
    <subcellularLocation>
        <location evidence="1">Nucleus</location>
    </subcellularLocation>
</comment>
<sequence>MDGDLDLNFDAPMYIDFTNFNADEYENSDAEAYFEVDHEANAAMASQNTKREAAPTKQEAAPSQELVQRSHAPALKENIRSVPKNLVMGVQTLVGSGAGQTRPAGLRDVTNSPGPRTRAPLKRAATVDSQDEPTVEEPCAKQSRPQSEPRSPPATEHRAVPEGKDSTPTVRPRLPAAVPAATRRTPSTGAAASRRAPCSTSRRRSLSQNDAARMAAGGGPPNLVVAETPNVLRRGLQLRSAARAAAEKAVKDEQQSRLDSLRRQMADYKKKAAEAKQPVRPRVAAVKPPTRPQPFHLHDDRSATGSVGGRPVTEFRSTAQLIEGFQRRTPPRFHSRPAGDRPSGSVDAAPSHVTIGRTPPLMTRARSRSTNNIPSREQQELAELEEARQHQVRARPVNRRVLEQKVGVPAKQARPTTAVEPFHLTQPAPRTQSAADETTGSAVSEFRAQPAPRAILSAPQGVPARQAAPATKPQSPALQLKQRMAERRKEVQVNKEKEQQQSGGVVRANPIPDAGVPFRPNVEHRTTRPAPFSFEERDKQRQAEKERKIQEVLEEERRQREFRAQLLPPSSPRGVPQRRTPTTTRPEPFQLPGDQQAAAAAARRQKKLEEEAAAARAAAEFHATAVHCDAPRPAERQRQREEEEEVARQRREAVHHAQPIRRYRPVHVAAVGRTAHGAASPRTGPRNSSRASSYRDQ</sequence>
<name>A0A6A4X5L6_AMPAM</name>
<feature type="region of interest" description="Disordered" evidence="7">
    <location>
        <begin position="460"/>
        <end position="697"/>
    </location>
</feature>
<comment type="caution">
    <text evidence="10">The sequence shown here is derived from an EMBL/GenBank/DDBJ whole genome shotgun (WGS) entry which is preliminary data.</text>
</comment>
<evidence type="ECO:0000256" key="6">
    <source>
        <dbReference type="ARBA" id="ARBA00023242"/>
    </source>
</evidence>
<gene>
    <name evidence="10" type="primary">TPX2_1</name>
    <name evidence="10" type="ORF">FJT64_019313</name>
</gene>
<organism evidence="10 11">
    <name type="scientific">Amphibalanus amphitrite</name>
    <name type="common">Striped barnacle</name>
    <name type="synonym">Balanus amphitrite</name>
    <dbReference type="NCBI Taxonomy" id="1232801"/>
    <lineage>
        <taxon>Eukaryota</taxon>
        <taxon>Metazoa</taxon>
        <taxon>Ecdysozoa</taxon>
        <taxon>Arthropoda</taxon>
        <taxon>Crustacea</taxon>
        <taxon>Multicrustacea</taxon>
        <taxon>Cirripedia</taxon>
        <taxon>Thoracica</taxon>
        <taxon>Thoracicalcarea</taxon>
        <taxon>Balanomorpha</taxon>
        <taxon>Balanoidea</taxon>
        <taxon>Balanidae</taxon>
        <taxon>Amphibalaninae</taxon>
        <taxon>Amphibalanus</taxon>
    </lineage>
</organism>
<evidence type="ECO:0000259" key="8">
    <source>
        <dbReference type="Pfam" id="PF06886"/>
    </source>
</evidence>
<comment type="similarity">
    <text evidence="3">Belongs to the TPX2 family.</text>
</comment>
<evidence type="ECO:0000256" key="2">
    <source>
        <dbReference type="ARBA" id="ARBA00004186"/>
    </source>
</evidence>
<keyword evidence="6" id="KW-0539">Nucleus</keyword>
<keyword evidence="5" id="KW-0206">Cytoskeleton</keyword>
<dbReference type="GO" id="GO:0005634">
    <property type="term" value="C:nucleus"/>
    <property type="evidence" value="ECO:0007669"/>
    <property type="project" value="UniProtKB-SubCell"/>
</dbReference>
<feature type="compositionally biased region" description="Polar residues" evidence="7">
    <location>
        <begin position="685"/>
        <end position="697"/>
    </location>
</feature>
<dbReference type="Proteomes" id="UP000440578">
    <property type="component" value="Unassembled WGS sequence"/>
</dbReference>
<proteinExistence type="inferred from homology"/>
<evidence type="ECO:0000256" key="3">
    <source>
        <dbReference type="ARBA" id="ARBA00005885"/>
    </source>
</evidence>